<evidence type="ECO:0000256" key="3">
    <source>
        <dbReference type="ARBA" id="ARBA00022448"/>
    </source>
</evidence>
<dbReference type="PANTHER" id="PTHR30472:SF69">
    <property type="entry name" value="HEME-IRON TRANSPORT SYSTEM PERMEASE PROTEIN ISDF-RELATED"/>
    <property type="match status" value="1"/>
</dbReference>
<evidence type="ECO:0000256" key="5">
    <source>
        <dbReference type="ARBA" id="ARBA00022692"/>
    </source>
</evidence>
<feature type="transmembrane region" description="Helical" evidence="8">
    <location>
        <begin position="90"/>
        <end position="112"/>
    </location>
</feature>
<feature type="transmembrane region" description="Helical" evidence="8">
    <location>
        <begin position="189"/>
        <end position="210"/>
    </location>
</feature>
<evidence type="ECO:0000256" key="8">
    <source>
        <dbReference type="SAM" id="Phobius"/>
    </source>
</evidence>
<keyword evidence="5 8" id="KW-0812">Transmembrane</keyword>
<organism evidence="9 10">
    <name type="scientific">Listeria fleischmannii 1991</name>
    <dbReference type="NCBI Taxonomy" id="1430899"/>
    <lineage>
        <taxon>Bacteria</taxon>
        <taxon>Bacillati</taxon>
        <taxon>Bacillota</taxon>
        <taxon>Bacilli</taxon>
        <taxon>Bacillales</taxon>
        <taxon>Listeriaceae</taxon>
        <taxon>Listeria</taxon>
    </lineage>
</organism>
<dbReference type="AlphaFoldDB" id="A0A0J8J5J3"/>
<gene>
    <name evidence="9" type="ORF">X560_1335</name>
</gene>
<dbReference type="InterPro" id="IPR000522">
    <property type="entry name" value="ABC_transptr_permease_BtuC"/>
</dbReference>
<accession>A0A0J8J5J3</accession>
<dbReference type="Pfam" id="PF01032">
    <property type="entry name" value="FecCD"/>
    <property type="match status" value="1"/>
</dbReference>
<protein>
    <submittedName>
        <fullName evidence="9">Transport system permease</fullName>
    </submittedName>
</protein>
<dbReference type="EMBL" id="AZHO01000017">
    <property type="protein sequence ID" value="KMT59561.1"/>
    <property type="molecule type" value="Genomic_DNA"/>
</dbReference>
<name>A0A0J8J5J3_9LIST</name>
<dbReference type="FunFam" id="1.10.3470.10:FF:000001">
    <property type="entry name" value="Vitamin B12 ABC transporter permease BtuC"/>
    <property type="match status" value="1"/>
</dbReference>
<comment type="similarity">
    <text evidence="2">Belongs to the binding-protein-dependent transport system permease family. FecCD subfamily.</text>
</comment>
<dbReference type="Gene3D" id="1.10.3470.10">
    <property type="entry name" value="ABC transporter involved in vitamin B12 uptake, BtuC"/>
    <property type="match status" value="1"/>
</dbReference>
<dbReference type="SUPFAM" id="SSF81345">
    <property type="entry name" value="ABC transporter involved in vitamin B12 uptake, BtuC"/>
    <property type="match status" value="1"/>
</dbReference>
<keyword evidence="7 8" id="KW-0472">Membrane</keyword>
<evidence type="ECO:0000256" key="4">
    <source>
        <dbReference type="ARBA" id="ARBA00022475"/>
    </source>
</evidence>
<reference evidence="9 10" key="1">
    <citation type="journal article" date="2015" name="Genome Biol. Evol.">
        <title>Comparative Genomics of Listeria Sensu Lato: Genus-Wide Differences in Evolutionary Dynamics and the Progressive Gain of Complex, Potentially Pathogenicity-Related Traits through Lateral Gene Transfer.</title>
        <authorList>
            <person name="Chiara M."/>
            <person name="Caruso M."/>
            <person name="D'Erchia A.M."/>
            <person name="Manzari C."/>
            <person name="Fraccalvieri R."/>
            <person name="Goffredo E."/>
            <person name="Latorre L."/>
            <person name="Miccolupo A."/>
            <person name="Padalino I."/>
            <person name="Santagada G."/>
            <person name="Chiocco D."/>
            <person name="Pesole G."/>
            <person name="Horner D.S."/>
            <person name="Parisi A."/>
        </authorList>
    </citation>
    <scope>NUCLEOTIDE SEQUENCE [LARGE SCALE GENOMIC DNA]</scope>
    <source>
        <strain evidence="9 10">1991</strain>
    </source>
</reference>
<evidence type="ECO:0000313" key="9">
    <source>
        <dbReference type="EMBL" id="KMT59561.1"/>
    </source>
</evidence>
<evidence type="ECO:0000256" key="2">
    <source>
        <dbReference type="ARBA" id="ARBA00007935"/>
    </source>
</evidence>
<dbReference type="GO" id="GO:0005886">
    <property type="term" value="C:plasma membrane"/>
    <property type="evidence" value="ECO:0007669"/>
    <property type="project" value="UniProtKB-SubCell"/>
</dbReference>
<proteinExistence type="inferred from homology"/>
<dbReference type="GO" id="GO:0022857">
    <property type="term" value="F:transmembrane transporter activity"/>
    <property type="evidence" value="ECO:0007669"/>
    <property type="project" value="InterPro"/>
</dbReference>
<evidence type="ECO:0000256" key="7">
    <source>
        <dbReference type="ARBA" id="ARBA00023136"/>
    </source>
</evidence>
<feature type="transmembrane region" description="Helical" evidence="8">
    <location>
        <begin position="231"/>
        <end position="262"/>
    </location>
</feature>
<keyword evidence="4" id="KW-1003">Cell membrane</keyword>
<dbReference type="PANTHER" id="PTHR30472">
    <property type="entry name" value="FERRIC ENTEROBACTIN TRANSPORT SYSTEM PERMEASE PROTEIN"/>
    <property type="match status" value="1"/>
</dbReference>
<feature type="transmembrane region" description="Helical" evidence="8">
    <location>
        <begin position="58"/>
        <end position="78"/>
    </location>
</feature>
<evidence type="ECO:0000256" key="6">
    <source>
        <dbReference type="ARBA" id="ARBA00022989"/>
    </source>
</evidence>
<dbReference type="CDD" id="cd06550">
    <property type="entry name" value="TM_ABC_iron-siderophores_like"/>
    <property type="match status" value="1"/>
</dbReference>
<dbReference type="Proteomes" id="UP000052258">
    <property type="component" value="Unassembled WGS sequence"/>
</dbReference>
<feature type="transmembrane region" description="Helical" evidence="8">
    <location>
        <begin position="118"/>
        <end position="138"/>
    </location>
</feature>
<keyword evidence="10" id="KW-1185">Reference proteome</keyword>
<feature type="transmembrane region" description="Helical" evidence="8">
    <location>
        <begin position="299"/>
        <end position="320"/>
    </location>
</feature>
<evidence type="ECO:0000256" key="1">
    <source>
        <dbReference type="ARBA" id="ARBA00004651"/>
    </source>
</evidence>
<comment type="caution">
    <text evidence="9">The sequence shown here is derived from an EMBL/GenBank/DDBJ whole genome shotgun (WGS) entry which is preliminary data.</text>
</comment>
<dbReference type="RefSeq" id="WP_007475432.1">
    <property type="nucleotide sequence ID" value="NZ_KQ130615.1"/>
</dbReference>
<feature type="transmembrane region" description="Helical" evidence="8">
    <location>
        <begin position="145"/>
        <end position="169"/>
    </location>
</feature>
<sequence length="322" mass="35051">MNKSRFMLFFFSGLIILLLTALFNLTVGTEALPFSRVLAVLTGQGEMLENFILFDLRLPRLLIVLFGGMALVLSGSLLQTLMKNDLADPGIIGVNSGAGVGVAIFFLFMPFSAVSVNLMLPLAGVIGGLVTAFLIILLSRNNPQYLILNGIGFSFAMSGLMVVLMSSANREKVDFLAKWLSGSIWGVEWPYVWVMFIMLLLLVPIVFLYGHKLDLLTLDENTIINLGLRAGIWRILFIGVAVVFAAVTVSITGAITFLGLIGPHIARSLVGPKHRFFLPIAMLVGAELFLIADTIAKPLQLPAGIIVSIIGSPYFIYLLFKK</sequence>
<dbReference type="GO" id="GO:0033214">
    <property type="term" value="P:siderophore-iron import into cell"/>
    <property type="evidence" value="ECO:0007669"/>
    <property type="project" value="TreeGrafter"/>
</dbReference>
<comment type="subcellular location">
    <subcellularLocation>
        <location evidence="1">Cell membrane</location>
        <topology evidence="1">Multi-pass membrane protein</topology>
    </subcellularLocation>
</comment>
<keyword evidence="3" id="KW-0813">Transport</keyword>
<dbReference type="InterPro" id="IPR037294">
    <property type="entry name" value="ABC_BtuC-like"/>
</dbReference>
<dbReference type="OrthoDB" id="9811721at2"/>
<dbReference type="PATRIC" id="fig|1430899.3.peg.1534"/>
<evidence type="ECO:0000313" key="10">
    <source>
        <dbReference type="Proteomes" id="UP000052258"/>
    </source>
</evidence>
<keyword evidence="6 8" id="KW-1133">Transmembrane helix</keyword>